<dbReference type="Pfam" id="PF05686">
    <property type="entry name" value="Glyco_transf_90"/>
    <property type="match status" value="1"/>
</dbReference>
<feature type="compositionally biased region" description="Acidic residues" evidence="3">
    <location>
        <begin position="169"/>
        <end position="189"/>
    </location>
</feature>
<protein>
    <recommendedName>
        <fullName evidence="4">Glycosyl transferase CAP10 domain-containing protein</fullName>
    </recommendedName>
</protein>
<keyword evidence="6" id="KW-1185">Reference proteome</keyword>
<dbReference type="InterPro" id="IPR006598">
    <property type="entry name" value="CAP10"/>
</dbReference>
<evidence type="ECO:0000256" key="3">
    <source>
        <dbReference type="SAM" id="MobiDB-lite"/>
    </source>
</evidence>
<reference evidence="5" key="1">
    <citation type="journal article" date="2020" name="bioRxiv">
        <title>Comparative genomics of Chlamydomonas.</title>
        <authorList>
            <person name="Craig R.J."/>
            <person name="Hasan A.R."/>
            <person name="Ness R.W."/>
            <person name="Keightley P.D."/>
        </authorList>
    </citation>
    <scope>NUCLEOTIDE SEQUENCE</scope>
    <source>
        <strain evidence="5">CCAP 11/70</strain>
    </source>
</reference>
<accession>A0A835Y5I9</accession>
<evidence type="ECO:0000313" key="5">
    <source>
        <dbReference type="EMBL" id="KAG2496742.1"/>
    </source>
</evidence>
<feature type="compositionally biased region" description="Low complexity" evidence="3">
    <location>
        <begin position="203"/>
        <end position="217"/>
    </location>
</feature>
<proteinExistence type="inferred from homology"/>
<organism evidence="5 6">
    <name type="scientific">Edaphochlamys debaryana</name>
    <dbReference type="NCBI Taxonomy" id="47281"/>
    <lineage>
        <taxon>Eukaryota</taxon>
        <taxon>Viridiplantae</taxon>
        <taxon>Chlorophyta</taxon>
        <taxon>core chlorophytes</taxon>
        <taxon>Chlorophyceae</taxon>
        <taxon>CS clade</taxon>
        <taxon>Chlamydomonadales</taxon>
        <taxon>Chlamydomonadales incertae sedis</taxon>
        <taxon>Edaphochlamys</taxon>
    </lineage>
</organism>
<feature type="domain" description="Glycosyl transferase CAP10" evidence="4">
    <location>
        <begin position="227"/>
        <end position="438"/>
    </location>
</feature>
<sequence>MEPIYKQNLDVDFRPWVGRKYSVRQLYELVSKLVRSRNPKYLSLVVVLRGNVSYFPLSPKPNSLTSNRMNKIVEGLRNGTKAGLVYPNSVYIMNVWDEGRCNIDDLPASARAAAEGGGGSSRRLQAEPGPAGSAGAEQAAGKGEQERAEVPAGGEEEEQEEAVTGSGEEAVDEDEADEGEEGEEEEEGEQLLGGAWGVGGARSLAASSKGRSKGSSSKGRRGGPSCTVPLFSLIKSWDYARGFSHEPDVLLPFFNHYYQYLYEYPWEKKYDKALMRAALQAQSGKNCTRMWILALQRNDPDGQRLLDAGITNNLHKKIKIKLANFVTIPDHARWRYLLSADGFTASCRLGKLMGTNSVVLKEVTPWIEYYYRSLTPNKETVPFTKDSVLDAIKGLEQDPDRAKKVSAAAQQFAFTYLSQHSKAMYVRRALQTYNGLFEDMDAFMSFLKVDETKTRPNNGPGAGGLGLTLLGLLEQMKAFTTTRS</sequence>
<dbReference type="EMBL" id="JAEHOE010000017">
    <property type="protein sequence ID" value="KAG2496742.1"/>
    <property type="molecule type" value="Genomic_DNA"/>
</dbReference>
<name>A0A835Y5I9_9CHLO</name>
<evidence type="ECO:0000256" key="1">
    <source>
        <dbReference type="ARBA" id="ARBA00010118"/>
    </source>
</evidence>
<evidence type="ECO:0000259" key="4">
    <source>
        <dbReference type="SMART" id="SM00672"/>
    </source>
</evidence>
<dbReference type="PANTHER" id="PTHR12203:SF35">
    <property type="entry name" value="PROTEIN O-GLUCOSYLTRANSFERASE 1"/>
    <property type="match status" value="1"/>
</dbReference>
<evidence type="ECO:0000256" key="2">
    <source>
        <dbReference type="ARBA" id="ARBA00022679"/>
    </source>
</evidence>
<feature type="compositionally biased region" description="Low complexity" evidence="3">
    <location>
        <begin position="121"/>
        <end position="142"/>
    </location>
</feature>
<dbReference type="InterPro" id="IPR051091">
    <property type="entry name" value="O-Glucosyltr/Glycosyltrsf_90"/>
</dbReference>
<dbReference type="Proteomes" id="UP000612055">
    <property type="component" value="Unassembled WGS sequence"/>
</dbReference>
<dbReference type="AlphaFoldDB" id="A0A835Y5I9"/>
<dbReference type="GO" id="GO:0016740">
    <property type="term" value="F:transferase activity"/>
    <property type="evidence" value="ECO:0007669"/>
    <property type="project" value="UniProtKB-KW"/>
</dbReference>
<keyword evidence="2" id="KW-0808">Transferase</keyword>
<comment type="similarity">
    <text evidence="1">Belongs to the glycosyltransferase 90 family.</text>
</comment>
<dbReference type="OrthoDB" id="2012775at2759"/>
<gene>
    <name evidence="5" type="ORF">HYH03_005151</name>
</gene>
<dbReference type="PANTHER" id="PTHR12203">
    <property type="entry name" value="KDEL LYS-ASP-GLU-LEU CONTAINING - RELATED"/>
    <property type="match status" value="1"/>
</dbReference>
<feature type="region of interest" description="Disordered" evidence="3">
    <location>
        <begin position="111"/>
        <end position="191"/>
    </location>
</feature>
<comment type="caution">
    <text evidence="5">The sequence shown here is derived from an EMBL/GenBank/DDBJ whole genome shotgun (WGS) entry which is preliminary data.</text>
</comment>
<dbReference type="SMART" id="SM00672">
    <property type="entry name" value="CAP10"/>
    <property type="match status" value="1"/>
</dbReference>
<evidence type="ECO:0000313" key="6">
    <source>
        <dbReference type="Proteomes" id="UP000612055"/>
    </source>
</evidence>
<feature type="region of interest" description="Disordered" evidence="3">
    <location>
        <begin position="203"/>
        <end position="223"/>
    </location>
</feature>